<evidence type="ECO:0000259" key="8">
    <source>
        <dbReference type="PROSITE" id="PS51519"/>
    </source>
</evidence>
<dbReference type="PANTHER" id="PTHR46373:SF2">
    <property type="entry name" value="RWP-RK DOMAIN-CONTAINING PROTEIN"/>
    <property type="match status" value="1"/>
</dbReference>
<sequence length="279" mass="30737">MQPCESASDPATANGDPETSEKRDALHKSLMEVVAKQASNELSLPRIAAHKKLHQRGARLTALSRELTLEELRPHFGRPIVEVAREFGICTTFLKKICRRCGIKRWPHRQIRSLNRTIEMLEQVESVAKNPEDKDKYAAQIEELKEKQRAVMEDPDTNGKLKRMKKYSTPRGVSDALSTPVGQSFILRAQTIDNDGKTLSALAVVVDSVPGVPSTGGGTSGTTQIASAAGSSPLGMKIHSSVLSRELTLEELRPHFGRPIVEVAREFVLTSRWVHGCQA</sequence>
<dbReference type="PROSITE" id="PS51519">
    <property type="entry name" value="RWP_RK"/>
    <property type="match status" value="1"/>
</dbReference>
<gene>
    <name evidence="9" type="ORF">PHMEG_00029873</name>
</gene>
<dbReference type="AlphaFoldDB" id="A0A225V2I8"/>
<keyword evidence="4" id="KW-0238">DNA-binding</keyword>
<proteinExistence type="predicted"/>
<keyword evidence="2" id="KW-0805">Transcription regulation</keyword>
<evidence type="ECO:0000256" key="3">
    <source>
        <dbReference type="ARBA" id="ARBA00023054"/>
    </source>
</evidence>
<organism evidence="9 10">
    <name type="scientific">Phytophthora megakarya</name>
    <dbReference type="NCBI Taxonomy" id="4795"/>
    <lineage>
        <taxon>Eukaryota</taxon>
        <taxon>Sar</taxon>
        <taxon>Stramenopiles</taxon>
        <taxon>Oomycota</taxon>
        <taxon>Peronosporomycetes</taxon>
        <taxon>Peronosporales</taxon>
        <taxon>Peronosporaceae</taxon>
        <taxon>Phytophthora</taxon>
    </lineage>
</organism>
<keyword evidence="6" id="KW-0539">Nucleus</keyword>
<dbReference type="EMBL" id="NBNE01008725">
    <property type="protein sequence ID" value="OWY99177.1"/>
    <property type="molecule type" value="Genomic_DNA"/>
</dbReference>
<dbReference type="GO" id="GO:0003700">
    <property type="term" value="F:DNA-binding transcription factor activity"/>
    <property type="evidence" value="ECO:0007669"/>
    <property type="project" value="InterPro"/>
</dbReference>
<evidence type="ECO:0000313" key="10">
    <source>
        <dbReference type="Proteomes" id="UP000198211"/>
    </source>
</evidence>
<comment type="caution">
    <text evidence="9">The sequence shown here is derived from an EMBL/GenBank/DDBJ whole genome shotgun (WGS) entry which is preliminary data.</text>
</comment>
<feature type="region of interest" description="Disordered" evidence="7">
    <location>
        <begin position="151"/>
        <end position="175"/>
    </location>
</feature>
<dbReference type="GO" id="GO:0003677">
    <property type="term" value="F:DNA binding"/>
    <property type="evidence" value="ECO:0007669"/>
    <property type="project" value="UniProtKB-KW"/>
</dbReference>
<reference evidence="10" key="1">
    <citation type="submission" date="2017-03" db="EMBL/GenBank/DDBJ databases">
        <title>Phytopthora megakarya and P. palmivora, two closely related causual agents of cacao black pod achieved similar genome size and gene model numbers by different mechanisms.</title>
        <authorList>
            <person name="Ali S."/>
            <person name="Shao J."/>
            <person name="Larry D.J."/>
            <person name="Kronmiller B."/>
            <person name="Shen D."/>
            <person name="Strem M.D."/>
            <person name="Melnick R.L."/>
            <person name="Guiltinan M.J."/>
            <person name="Tyler B.M."/>
            <person name="Meinhardt L.W."/>
            <person name="Bailey B.A."/>
        </authorList>
    </citation>
    <scope>NUCLEOTIDE SEQUENCE [LARGE SCALE GENOMIC DNA]</scope>
    <source>
        <strain evidence="10">zdho120</strain>
    </source>
</reference>
<evidence type="ECO:0000256" key="6">
    <source>
        <dbReference type="ARBA" id="ARBA00023242"/>
    </source>
</evidence>
<dbReference type="STRING" id="4795.A0A225V2I8"/>
<protein>
    <submittedName>
        <fullName evidence="9">Putative extracellular protein</fullName>
    </submittedName>
</protein>
<dbReference type="OrthoDB" id="6270329at2759"/>
<dbReference type="Pfam" id="PF02042">
    <property type="entry name" value="RWP-RK"/>
    <property type="match status" value="1"/>
</dbReference>
<evidence type="ECO:0000256" key="2">
    <source>
        <dbReference type="ARBA" id="ARBA00023015"/>
    </source>
</evidence>
<dbReference type="InterPro" id="IPR044607">
    <property type="entry name" value="RKD-like"/>
</dbReference>
<evidence type="ECO:0000256" key="1">
    <source>
        <dbReference type="ARBA" id="ARBA00004049"/>
    </source>
</evidence>
<name>A0A225V2I8_9STRA</name>
<comment type="function">
    <text evidence="1">Putative transcription factor.</text>
</comment>
<feature type="region of interest" description="Disordered" evidence="7">
    <location>
        <begin position="1"/>
        <end position="23"/>
    </location>
</feature>
<evidence type="ECO:0000313" key="9">
    <source>
        <dbReference type="EMBL" id="OWY99177.1"/>
    </source>
</evidence>
<accession>A0A225V2I8</accession>
<evidence type="ECO:0000256" key="4">
    <source>
        <dbReference type="ARBA" id="ARBA00023125"/>
    </source>
</evidence>
<keyword evidence="3" id="KW-0175">Coiled coil</keyword>
<evidence type="ECO:0000256" key="7">
    <source>
        <dbReference type="SAM" id="MobiDB-lite"/>
    </source>
</evidence>
<dbReference type="InterPro" id="IPR003035">
    <property type="entry name" value="RWP-RK_dom"/>
</dbReference>
<dbReference type="Proteomes" id="UP000198211">
    <property type="component" value="Unassembled WGS sequence"/>
</dbReference>
<keyword evidence="5" id="KW-0804">Transcription</keyword>
<feature type="domain" description="RWP-RK" evidence="8">
    <location>
        <begin position="49"/>
        <end position="134"/>
    </location>
</feature>
<keyword evidence="10" id="KW-1185">Reference proteome</keyword>
<evidence type="ECO:0000256" key="5">
    <source>
        <dbReference type="ARBA" id="ARBA00023163"/>
    </source>
</evidence>
<dbReference type="PANTHER" id="PTHR46373">
    <property type="entry name" value="PROTEIN RKD4"/>
    <property type="match status" value="1"/>
</dbReference>